<accession>A0A6A0A858</accession>
<evidence type="ECO:0000313" key="2">
    <source>
        <dbReference type="EMBL" id="GFH28879.1"/>
    </source>
</evidence>
<reference evidence="2 3" key="1">
    <citation type="submission" date="2020-02" db="EMBL/GenBank/DDBJ databases">
        <title>Draft genome sequence of Haematococcus lacustris strain NIES-144.</title>
        <authorList>
            <person name="Morimoto D."/>
            <person name="Nakagawa S."/>
            <person name="Yoshida T."/>
            <person name="Sawayama S."/>
        </authorList>
    </citation>
    <scope>NUCLEOTIDE SEQUENCE [LARGE SCALE GENOMIC DNA]</scope>
    <source>
        <strain evidence="2 3">NIES-144</strain>
    </source>
</reference>
<dbReference type="AlphaFoldDB" id="A0A6A0A858"/>
<feature type="region of interest" description="Disordered" evidence="1">
    <location>
        <begin position="46"/>
        <end position="66"/>
    </location>
</feature>
<proteinExistence type="predicted"/>
<sequence>MDSLGLSGEASVLEHSLGAYWEPAEQELVLARHQAALQSIVATTTARFSSSSHGAPGADTRSGITARISLTSAGSVSSRRRRNSVIER</sequence>
<evidence type="ECO:0000313" key="3">
    <source>
        <dbReference type="Proteomes" id="UP000485058"/>
    </source>
</evidence>
<keyword evidence="3" id="KW-1185">Reference proteome</keyword>
<feature type="non-terminal residue" evidence="2">
    <location>
        <position position="1"/>
    </location>
</feature>
<comment type="caution">
    <text evidence="2">The sequence shown here is derived from an EMBL/GenBank/DDBJ whole genome shotgun (WGS) entry which is preliminary data.</text>
</comment>
<protein>
    <submittedName>
        <fullName evidence="2">Uncharacterized protein</fullName>
    </submittedName>
</protein>
<name>A0A6A0A858_HAELA</name>
<gene>
    <name evidence="2" type="ORF">HaLaN_27442</name>
</gene>
<dbReference type="Proteomes" id="UP000485058">
    <property type="component" value="Unassembled WGS sequence"/>
</dbReference>
<evidence type="ECO:0000256" key="1">
    <source>
        <dbReference type="SAM" id="MobiDB-lite"/>
    </source>
</evidence>
<dbReference type="EMBL" id="BLLF01004081">
    <property type="protein sequence ID" value="GFH28879.1"/>
    <property type="molecule type" value="Genomic_DNA"/>
</dbReference>
<organism evidence="2 3">
    <name type="scientific">Haematococcus lacustris</name>
    <name type="common">Green alga</name>
    <name type="synonym">Haematococcus pluvialis</name>
    <dbReference type="NCBI Taxonomy" id="44745"/>
    <lineage>
        <taxon>Eukaryota</taxon>
        <taxon>Viridiplantae</taxon>
        <taxon>Chlorophyta</taxon>
        <taxon>core chlorophytes</taxon>
        <taxon>Chlorophyceae</taxon>
        <taxon>CS clade</taxon>
        <taxon>Chlamydomonadales</taxon>
        <taxon>Haematococcaceae</taxon>
        <taxon>Haematococcus</taxon>
    </lineage>
</organism>